<evidence type="ECO:0000313" key="1">
    <source>
        <dbReference type="EMBL" id="KAG8229727.1"/>
    </source>
</evidence>
<keyword evidence="2" id="KW-1185">Reference proteome</keyword>
<comment type="caution">
    <text evidence="1">The sequence shown here is derived from an EMBL/GenBank/DDBJ whole genome shotgun (WGS) entry which is preliminary data.</text>
</comment>
<dbReference type="Proteomes" id="UP000792457">
    <property type="component" value="Unassembled WGS sequence"/>
</dbReference>
<protein>
    <submittedName>
        <fullName evidence="1">Uncharacterized protein</fullName>
    </submittedName>
</protein>
<organism evidence="1 2">
    <name type="scientific">Ladona fulva</name>
    <name type="common">Scarce chaser dragonfly</name>
    <name type="synonym">Libellula fulva</name>
    <dbReference type="NCBI Taxonomy" id="123851"/>
    <lineage>
        <taxon>Eukaryota</taxon>
        <taxon>Metazoa</taxon>
        <taxon>Ecdysozoa</taxon>
        <taxon>Arthropoda</taxon>
        <taxon>Hexapoda</taxon>
        <taxon>Insecta</taxon>
        <taxon>Pterygota</taxon>
        <taxon>Palaeoptera</taxon>
        <taxon>Odonata</taxon>
        <taxon>Epiprocta</taxon>
        <taxon>Anisoptera</taxon>
        <taxon>Libelluloidea</taxon>
        <taxon>Libellulidae</taxon>
        <taxon>Ladona</taxon>
    </lineage>
</organism>
<dbReference type="EMBL" id="KZ308444">
    <property type="protein sequence ID" value="KAG8229727.1"/>
    <property type="molecule type" value="Genomic_DNA"/>
</dbReference>
<accession>A0A8K0K7D7</accession>
<evidence type="ECO:0000313" key="2">
    <source>
        <dbReference type="Proteomes" id="UP000792457"/>
    </source>
</evidence>
<feature type="non-terminal residue" evidence="1">
    <location>
        <position position="317"/>
    </location>
</feature>
<reference evidence="1" key="2">
    <citation type="submission" date="2017-10" db="EMBL/GenBank/DDBJ databases">
        <title>Ladona fulva Genome sequencing and assembly.</title>
        <authorList>
            <person name="Murali S."/>
            <person name="Richards S."/>
            <person name="Bandaranaike D."/>
            <person name="Bellair M."/>
            <person name="Blankenburg K."/>
            <person name="Chao H."/>
            <person name="Dinh H."/>
            <person name="Doddapaneni H."/>
            <person name="Dugan-Rocha S."/>
            <person name="Elkadiri S."/>
            <person name="Gnanaolivu R."/>
            <person name="Hernandez B."/>
            <person name="Skinner E."/>
            <person name="Javaid M."/>
            <person name="Lee S."/>
            <person name="Li M."/>
            <person name="Ming W."/>
            <person name="Munidasa M."/>
            <person name="Muniz J."/>
            <person name="Nguyen L."/>
            <person name="Hughes D."/>
            <person name="Osuji N."/>
            <person name="Pu L.-L."/>
            <person name="Puazo M."/>
            <person name="Qu C."/>
            <person name="Quiroz J."/>
            <person name="Raj R."/>
            <person name="Weissenberger G."/>
            <person name="Xin Y."/>
            <person name="Zou X."/>
            <person name="Han Y."/>
            <person name="Worley K."/>
            <person name="Muzny D."/>
            <person name="Gibbs R."/>
        </authorList>
    </citation>
    <scope>NUCLEOTIDE SEQUENCE</scope>
    <source>
        <strain evidence="1">Sampled in the wild</strain>
    </source>
</reference>
<reference evidence="1" key="1">
    <citation type="submission" date="2013-04" db="EMBL/GenBank/DDBJ databases">
        <authorList>
            <person name="Qu J."/>
            <person name="Murali S.C."/>
            <person name="Bandaranaike D."/>
            <person name="Bellair M."/>
            <person name="Blankenburg K."/>
            <person name="Chao H."/>
            <person name="Dinh H."/>
            <person name="Doddapaneni H."/>
            <person name="Downs B."/>
            <person name="Dugan-Rocha S."/>
            <person name="Elkadiri S."/>
            <person name="Gnanaolivu R.D."/>
            <person name="Hernandez B."/>
            <person name="Javaid M."/>
            <person name="Jayaseelan J.C."/>
            <person name="Lee S."/>
            <person name="Li M."/>
            <person name="Ming W."/>
            <person name="Munidasa M."/>
            <person name="Muniz J."/>
            <person name="Nguyen L."/>
            <person name="Ongeri F."/>
            <person name="Osuji N."/>
            <person name="Pu L.-L."/>
            <person name="Puazo M."/>
            <person name="Qu C."/>
            <person name="Quiroz J."/>
            <person name="Raj R."/>
            <person name="Weissenberger G."/>
            <person name="Xin Y."/>
            <person name="Zou X."/>
            <person name="Han Y."/>
            <person name="Richards S."/>
            <person name="Worley K."/>
            <person name="Muzny D."/>
            <person name="Gibbs R."/>
        </authorList>
    </citation>
    <scope>NUCLEOTIDE SEQUENCE</scope>
    <source>
        <strain evidence="1">Sampled in the wild</strain>
    </source>
</reference>
<sequence>MNTFEKQESDEEKNQSHYGINNSLNLFERILRQNRRIPSTDSETFVTKNVCSRREGKETPNDRIEERNTQEIVDSLVNGEIPVSDRLKMLRYLIEARSADRKLVSEKLVNFSEELCRIYCSAKSSKNEELKMLLPILKALRKLDVKSGVLFQNSNFVYDLMRACSTCVSTYLSKSKELRKMTLKKTLAGRVKSLGRRNFFKELCRTLGVPDTTDDYETESSKGIFLTENMLLHLFDTTEIDVEKDINKHVAEMHLPEFPDLNYNSELSEDFSEEVNPISVEKEEWADVQIARVLPFGEILAYTKKEWINWLNLIDGE</sequence>
<gene>
    <name evidence="1" type="ORF">J437_LFUL007902</name>
</gene>
<name>A0A8K0K7D7_LADFU</name>
<dbReference type="AlphaFoldDB" id="A0A8K0K7D7"/>
<proteinExistence type="predicted"/>